<accession>A0ABR2GYA6</accession>
<comment type="caution">
    <text evidence="2">The sequence shown here is derived from an EMBL/GenBank/DDBJ whole genome shotgun (WGS) entry which is preliminary data.</text>
</comment>
<proteinExistence type="predicted"/>
<dbReference type="InterPro" id="IPR035992">
    <property type="entry name" value="Ricin_B-like_lectins"/>
</dbReference>
<dbReference type="InterPro" id="IPR001715">
    <property type="entry name" value="CH_dom"/>
</dbReference>
<dbReference type="Proteomes" id="UP001470230">
    <property type="component" value="Unassembled WGS sequence"/>
</dbReference>
<dbReference type="SUPFAM" id="SSF47576">
    <property type="entry name" value="Calponin-homology domain, CH-domain"/>
    <property type="match status" value="1"/>
</dbReference>
<sequence>MSVIVVNSECIPQQIKVFTKWVQSHLSKLRTNVKIKDVTKDLCNGVALVELAETLVDKLAPRNWTISPRLTEDMIQNCDLALEMFNEDGVHFIGISGKDVNENDEKLILNLVWTLILHYSIGISISTIEENNAGSSNATTSEASQSLSANADLHPLLQWAIDRTSNYSNINDFQPYSLAMCALLDSYAPDRVNYDSLEPNDTERNSKLAISVMRELKIPVLLDTDDLQNTEIDEKALLTQLSVIRIVLEKIKRPKTLKSTTASIIEEVQETHLNDEIKVIDRGIELEPELEIIPDVEEQVLVHSRSFEFDPEFFPHTVEGDNSQYSGRRFGLIMTLKDSDYNNGHKRLGSPSKNQVFEGEDIQFALTLTKDDNPYLNPSGRMLDITKPNIENDPYQQFTFGLNKWSTVIDSFISQGMVWDVSDEENLNPPAGTPFYVFPFHGRHNQHFIYRDGMIYAQQNGHVVTYVGGDEPLVMMAPSKSLKTRQTFSIQLL</sequence>
<gene>
    <name evidence="2" type="ORF">M9Y10_032386</name>
</gene>
<dbReference type="PROSITE" id="PS50021">
    <property type="entry name" value="CH"/>
    <property type="match status" value="1"/>
</dbReference>
<protein>
    <submittedName>
        <fullName evidence="2">GTPase activator activity protein</fullName>
    </submittedName>
</protein>
<dbReference type="PANTHER" id="PTHR11915">
    <property type="entry name" value="SPECTRIN/FILAMIN RELATED CYTOSKELETAL PROTEIN"/>
    <property type="match status" value="1"/>
</dbReference>
<dbReference type="EMBL" id="JAPFFF010000053">
    <property type="protein sequence ID" value="KAK8838927.1"/>
    <property type="molecule type" value="Genomic_DNA"/>
</dbReference>
<dbReference type="Pfam" id="PF00307">
    <property type="entry name" value="CH"/>
    <property type="match status" value="2"/>
</dbReference>
<feature type="domain" description="Calponin-homology (CH)" evidence="1">
    <location>
        <begin position="12"/>
        <end position="120"/>
    </location>
</feature>
<dbReference type="SUPFAM" id="SSF50370">
    <property type="entry name" value="Ricin B-like lectins"/>
    <property type="match status" value="1"/>
</dbReference>
<evidence type="ECO:0000259" key="1">
    <source>
        <dbReference type="PROSITE" id="PS50021"/>
    </source>
</evidence>
<dbReference type="InterPro" id="IPR036872">
    <property type="entry name" value="CH_dom_sf"/>
</dbReference>
<name>A0ABR2GYA6_9EUKA</name>
<evidence type="ECO:0000313" key="3">
    <source>
        <dbReference type="Proteomes" id="UP001470230"/>
    </source>
</evidence>
<keyword evidence="3" id="KW-1185">Reference proteome</keyword>
<reference evidence="2 3" key="1">
    <citation type="submission" date="2024-04" db="EMBL/GenBank/DDBJ databases">
        <title>Tritrichomonas musculus Genome.</title>
        <authorList>
            <person name="Alves-Ferreira E."/>
            <person name="Grigg M."/>
            <person name="Lorenzi H."/>
            <person name="Galac M."/>
        </authorList>
    </citation>
    <scope>NUCLEOTIDE SEQUENCE [LARGE SCALE GENOMIC DNA]</scope>
    <source>
        <strain evidence="2 3">EAF2021</strain>
    </source>
</reference>
<dbReference type="Gene3D" id="1.10.418.10">
    <property type="entry name" value="Calponin-like domain"/>
    <property type="match status" value="2"/>
</dbReference>
<evidence type="ECO:0000313" key="2">
    <source>
        <dbReference type="EMBL" id="KAK8838927.1"/>
    </source>
</evidence>
<dbReference type="SMART" id="SM00033">
    <property type="entry name" value="CH"/>
    <property type="match status" value="2"/>
</dbReference>
<organism evidence="2 3">
    <name type="scientific">Tritrichomonas musculus</name>
    <dbReference type="NCBI Taxonomy" id="1915356"/>
    <lineage>
        <taxon>Eukaryota</taxon>
        <taxon>Metamonada</taxon>
        <taxon>Parabasalia</taxon>
        <taxon>Tritrichomonadida</taxon>
        <taxon>Tritrichomonadidae</taxon>
        <taxon>Tritrichomonas</taxon>
    </lineage>
</organism>